<dbReference type="AlphaFoldDB" id="A0AAW1NPT9"/>
<keyword evidence="2" id="KW-1185">Reference proteome</keyword>
<accession>A0AAW1NPT9</accession>
<sequence>MLPRLDGRSLGRLACTCKAGAELVSLASAEVWQTAAAHVLTSRHPVCSSKEIPEIREALNDYATSRANLRQGHVQCQLHVLKVVGLPAFAPNSSDFAAMVAGYTGNAATHIYNLDEDDFDYADESDLCLMVFQEDRSKIPLLMVPWSSSSNHMDWAWSRNGQSTVYLDIQDFNEDELVLRVVMTQVHTGHSNPTSITLPNMPDEDDIVLRLSAYGEAIACLVFSDHDSSAMIADVHSDGELRVHNVLSNESKDIFCCFYLNPSLDVADPEELVMISWIGGWSAGNLY</sequence>
<evidence type="ECO:0000313" key="1">
    <source>
        <dbReference type="EMBL" id="KAK9788430.1"/>
    </source>
</evidence>
<gene>
    <name evidence="1" type="ORF">WJX73_001298</name>
</gene>
<reference evidence="1 2" key="1">
    <citation type="journal article" date="2024" name="Nat. Commun.">
        <title>Phylogenomics reveals the evolutionary origins of lichenization in chlorophyte algae.</title>
        <authorList>
            <person name="Puginier C."/>
            <person name="Libourel C."/>
            <person name="Otte J."/>
            <person name="Skaloud P."/>
            <person name="Haon M."/>
            <person name="Grisel S."/>
            <person name="Petersen M."/>
            <person name="Berrin J.G."/>
            <person name="Delaux P.M."/>
            <person name="Dal Grande F."/>
            <person name="Keller J."/>
        </authorList>
    </citation>
    <scope>NUCLEOTIDE SEQUENCE [LARGE SCALE GENOMIC DNA]</scope>
    <source>
        <strain evidence="1 2">SAG 2036</strain>
    </source>
</reference>
<name>A0AAW1NPT9_9CHLO</name>
<dbReference type="EMBL" id="JALJOQ010000227">
    <property type="protein sequence ID" value="KAK9788430.1"/>
    <property type="molecule type" value="Genomic_DNA"/>
</dbReference>
<dbReference type="Proteomes" id="UP001465755">
    <property type="component" value="Unassembled WGS sequence"/>
</dbReference>
<organism evidence="1 2">
    <name type="scientific">Symbiochloris irregularis</name>
    <dbReference type="NCBI Taxonomy" id="706552"/>
    <lineage>
        <taxon>Eukaryota</taxon>
        <taxon>Viridiplantae</taxon>
        <taxon>Chlorophyta</taxon>
        <taxon>core chlorophytes</taxon>
        <taxon>Trebouxiophyceae</taxon>
        <taxon>Trebouxiales</taxon>
        <taxon>Trebouxiaceae</taxon>
        <taxon>Symbiochloris</taxon>
    </lineage>
</organism>
<protein>
    <submittedName>
        <fullName evidence="1">Uncharacterized protein</fullName>
    </submittedName>
</protein>
<evidence type="ECO:0000313" key="2">
    <source>
        <dbReference type="Proteomes" id="UP001465755"/>
    </source>
</evidence>
<proteinExistence type="predicted"/>
<comment type="caution">
    <text evidence="1">The sequence shown here is derived from an EMBL/GenBank/DDBJ whole genome shotgun (WGS) entry which is preliminary data.</text>
</comment>